<dbReference type="InterPro" id="IPR050271">
    <property type="entry name" value="UDP-glycosyltransferase"/>
</dbReference>
<dbReference type="GO" id="GO:0008194">
    <property type="term" value="F:UDP-glycosyltransferase activity"/>
    <property type="evidence" value="ECO:0007669"/>
    <property type="project" value="InterPro"/>
</dbReference>
<proteinExistence type="inferred from homology"/>
<organism evidence="5 6">
    <name type="scientific">Frankliniella fusca</name>
    <dbReference type="NCBI Taxonomy" id="407009"/>
    <lineage>
        <taxon>Eukaryota</taxon>
        <taxon>Metazoa</taxon>
        <taxon>Ecdysozoa</taxon>
        <taxon>Arthropoda</taxon>
        <taxon>Hexapoda</taxon>
        <taxon>Insecta</taxon>
        <taxon>Pterygota</taxon>
        <taxon>Neoptera</taxon>
        <taxon>Paraneoptera</taxon>
        <taxon>Thysanoptera</taxon>
        <taxon>Terebrantia</taxon>
        <taxon>Thripoidea</taxon>
        <taxon>Thripidae</taxon>
        <taxon>Frankliniella</taxon>
    </lineage>
</organism>
<feature type="compositionally biased region" description="Basic residues" evidence="4">
    <location>
        <begin position="507"/>
        <end position="527"/>
    </location>
</feature>
<evidence type="ECO:0000313" key="5">
    <source>
        <dbReference type="EMBL" id="KAK3930011.1"/>
    </source>
</evidence>
<accession>A0AAE1HZC6</accession>
<feature type="region of interest" description="Disordered" evidence="4">
    <location>
        <begin position="499"/>
        <end position="562"/>
    </location>
</feature>
<sequence length="562" mass="63648">MEKYPLPFWVRNWLRACCSSRWPPWPPWRRAGAQLARRRPSTSCSSAPCPRPSHYIFVSALAGELLRRGHHVTEFVIKPPASPHPNRTSFVIEGKIYMEEHTFDLDETATFNLFEEIYFWYNYSKTHMRTVFQSKAFNDLMKHLRQKKPKFDVYVMDYWIQEAFIGINYEIGRKPMVAMTPFSLPEDVLKLMGSPYFPSLLPFNGVGAHGGEPLTFYERAESLVRWLAYSAHISWSHRPVVNEFIAEHFPGAPPLEELEKDVAVALVNTNPALHGPIPLVPSIVEVGGMQARPAKPLPADILAWVNEGSAPNGFVFMSFGTNVKSAEIDKGRRDAILRAFGRIKQRVLWKYEEDDILDKLPPNVRVIKWAPQNDILGHPNIRCFVTHNGGLSTQEASYHGVPIIGVPFFADQLLYAKKTERIGVGRTVPYRAITEERFHEALSDVINNPRYRENMQRVKRAMRDQKEPPLERAAWYVEMAARTGGRAAPALARAAPRLVPGLDAGRPGRRGRRRGPRALAARPHRARALPALCPQQGPASAPAHQGQGPLTPQTSARWTRYL</sequence>
<feature type="compositionally biased region" description="Polar residues" evidence="4">
    <location>
        <begin position="548"/>
        <end position="562"/>
    </location>
</feature>
<dbReference type="Gene3D" id="3.40.50.2000">
    <property type="entry name" value="Glycogen Phosphorylase B"/>
    <property type="match status" value="1"/>
</dbReference>
<gene>
    <name evidence="5" type="ORF">KUF71_022107</name>
</gene>
<dbReference type="PANTHER" id="PTHR48043">
    <property type="entry name" value="EG:EG0003.4 PROTEIN-RELATED"/>
    <property type="match status" value="1"/>
</dbReference>
<name>A0AAE1HZC6_9NEOP</name>
<protein>
    <submittedName>
        <fullName evidence="5">UDP-glycosyltransferase UGT5</fullName>
    </submittedName>
</protein>
<comment type="similarity">
    <text evidence="1">Belongs to the UDP-glycosyltransferase family.</text>
</comment>
<dbReference type="AlphaFoldDB" id="A0AAE1HZC6"/>
<comment type="caution">
    <text evidence="5">The sequence shown here is derived from an EMBL/GenBank/DDBJ whole genome shotgun (WGS) entry which is preliminary data.</text>
</comment>
<dbReference type="SUPFAM" id="SSF53756">
    <property type="entry name" value="UDP-Glycosyltransferase/glycogen phosphorylase"/>
    <property type="match status" value="1"/>
</dbReference>
<reference evidence="5" key="2">
    <citation type="journal article" date="2023" name="BMC Genomics">
        <title>Pest status, molecular evolution, and epigenetic factors derived from the genome assembly of Frankliniella fusca, a thysanopteran phytovirus vector.</title>
        <authorList>
            <person name="Catto M.A."/>
            <person name="Labadie P.E."/>
            <person name="Jacobson A.L."/>
            <person name="Kennedy G.G."/>
            <person name="Srinivasan R."/>
            <person name="Hunt B.G."/>
        </authorList>
    </citation>
    <scope>NUCLEOTIDE SEQUENCE</scope>
    <source>
        <strain evidence="5">PL_HMW_Pooled</strain>
    </source>
</reference>
<evidence type="ECO:0000313" key="6">
    <source>
        <dbReference type="Proteomes" id="UP001219518"/>
    </source>
</evidence>
<dbReference type="Proteomes" id="UP001219518">
    <property type="component" value="Unassembled WGS sequence"/>
</dbReference>
<evidence type="ECO:0000256" key="4">
    <source>
        <dbReference type="SAM" id="MobiDB-lite"/>
    </source>
</evidence>
<dbReference type="PANTHER" id="PTHR48043:SF159">
    <property type="entry name" value="EG:EG0003.4 PROTEIN-RELATED"/>
    <property type="match status" value="1"/>
</dbReference>
<keyword evidence="6" id="KW-1185">Reference proteome</keyword>
<dbReference type="EMBL" id="JAHWGI010001408">
    <property type="protein sequence ID" value="KAK3930011.1"/>
    <property type="molecule type" value="Genomic_DNA"/>
</dbReference>
<dbReference type="FunFam" id="3.40.50.2000:FF:000021">
    <property type="entry name" value="UDP-glucuronosyltransferase"/>
    <property type="match status" value="1"/>
</dbReference>
<evidence type="ECO:0000256" key="3">
    <source>
        <dbReference type="ARBA" id="ARBA00022679"/>
    </source>
</evidence>
<evidence type="ECO:0000256" key="2">
    <source>
        <dbReference type="ARBA" id="ARBA00022676"/>
    </source>
</evidence>
<dbReference type="Pfam" id="PF00201">
    <property type="entry name" value="UDPGT"/>
    <property type="match status" value="1"/>
</dbReference>
<evidence type="ECO:0000256" key="1">
    <source>
        <dbReference type="ARBA" id="ARBA00009995"/>
    </source>
</evidence>
<keyword evidence="2" id="KW-0328">Glycosyltransferase</keyword>
<reference evidence="5" key="1">
    <citation type="submission" date="2021-07" db="EMBL/GenBank/DDBJ databases">
        <authorList>
            <person name="Catto M.A."/>
            <person name="Jacobson A."/>
            <person name="Kennedy G."/>
            <person name="Labadie P."/>
            <person name="Hunt B.G."/>
            <person name="Srinivasan R."/>
        </authorList>
    </citation>
    <scope>NUCLEOTIDE SEQUENCE</scope>
    <source>
        <strain evidence="5">PL_HMW_Pooled</strain>
        <tissue evidence="5">Head</tissue>
    </source>
</reference>
<dbReference type="CDD" id="cd03784">
    <property type="entry name" value="GT1_Gtf-like"/>
    <property type="match status" value="1"/>
</dbReference>
<dbReference type="InterPro" id="IPR002213">
    <property type="entry name" value="UDP_glucos_trans"/>
</dbReference>
<keyword evidence="3" id="KW-0808">Transferase</keyword>